<accession>A0A8H6Y530</accession>
<dbReference type="SUPFAM" id="SSF52047">
    <property type="entry name" value="RNI-like"/>
    <property type="match status" value="1"/>
</dbReference>
<dbReference type="Gene3D" id="1.20.1280.50">
    <property type="match status" value="1"/>
</dbReference>
<proteinExistence type="predicted"/>
<evidence type="ECO:0000313" key="2">
    <source>
        <dbReference type="Proteomes" id="UP000620124"/>
    </source>
</evidence>
<dbReference type="EMBL" id="JACAZI010000009">
    <property type="protein sequence ID" value="KAF7352366.1"/>
    <property type="molecule type" value="Genomic_DNA"/>
</dbReference>
<dbReference type="InterPro" id="IPR032675">
    <property type="entry name" value="LRR_dom_sf"/>
</dbReference>
<reference evidence="1" key="1">
    <citation type="submission" date="2020-05" db="EMBL/GenBank/DDBJ databases">
        <title>Mycena genomes resolve the evolution of fungal bioluminescence.</title>
        <authorList>
            <person name="Tsai I.J."/>
        </authorList>
    </citation>
    <scope>NUCLEOTIDE SEQUENCE</scope>
    <source>
        <strain evidence="1">CCC161011</strain>
    </source>
</reference>
<dbReference type="OrthoDB" id="2269034at2759"/>
<dbReference type="Gene3D" id="3.80.10.10">
    <property type="entry name" value="Ribonuclease Inhibitor"/>
    <property type="match status" value="1"/>
</dbReference>
<dbReference type="Proteomes" id="UP000620124">
    <property type="component" value="Unassembled WGS sequence"/>
</dbReference>
<keyword evidence="2" id="KW-1185">Reference proteome</keyword>
<gene>
    <name evidence="1" type="ORF">MVEN_01200500</name>
</gene>
<sequence length="480" mass="53684">MSAAGLRARLTEIEGEITQQSQILEQLHERRAAVQSQLDSILIYPVLTLPVEITSEIFVHCLPLVNARITLAHAPFVLLKICRRWREIALSTPKLWASLDINVTSLRNGVSPGPSSSSSSQWVDVAAAWLRRARGNPLSVTLRHLPEVSDEDTMFQPDLAFIRCISHHLESLQVHGLEQEEDSHTFDEALDFTPGTFPRLKRLVIGPAVPNTDLYDLWLAFFSDAPQLRELVLLGPPLESIEINAPFPWHQLTTFSGHNFQVDQFLEVLRLAPDLEQCSISVTFNGSEPLKSLTHSRLQHLTLRPDSDGDSWPAYDIFKLVTLPALQSLYVSQITDISPHAFEEFLSRSSAPLRTLAVSPDRGDVFSAWERSFRLLPDLEELHLGCGESGFQADFLKAFSSSEDRLFPTAAPFLYPSPQLEAQRCIWCPGRKEEVRGQQVVMCDDAVGARGRIPPKEHPVYLTVVDSEALFTKDVGLKGS</sequence>
<protein>
    <submittedName>
        <fullName evidence="1">F-box domain-containing protein</fullName>
    </submittedName>
</protein>
<comment type="caution">
    <text evidence="1">The sequence shown here is derived from an EMBL/GenBank/DDBJ whole genome shotgun (WGS) entry which is preliminary data.</text>
</comment>
<name>A0A8H6Y530_9AGAR</name>
<dbReference type="AlphaFoldDB" id="A0A8H6Y530"/>
<evidence type="ECO:0000313" key="1">
    <source>
        <dbReference type="EMBL" id="KAF7352366.1"/>
    </source>
</evidence>
<organism evidence="1 2">
    <name type="scientific">Mycena venus</name>
    <dbReference type="NCBI Taxonomy" id="2733690"/>
    <lineage>
        <taxon>Eukaryota</taxon>
        <taxon>Fungi</taxon>
        <taxon>Dikarya</taxon>
        <taxon>Basidiomycota</taxon>
        <taxon>Agaricomycotina</taxon>
        <taxon>Agaricomycetes</taxon>
        <taxon>Agaricomycetidae</taxon>
        <taxon>Agaricales</taxon>
        <taxon>Marasmiineae</taxon>
        <taxon>Mycenaceae</taxon>
        <taxon>Mycena</taxon>
    </lineage>
</organism>